<evidence type="ECO:0000256" key="1">
    <source>
        <dbReference type="ARBA" id="ARBA00005254"/>
    </source>
</evidence>
<name>A0ABT3A968_9ALTE</name>
<sequence length="285" mass="30807">MNTSITSLPSNEAIRVEIDARGVAYVTLNRPEKHNAFDDQLIAGLTDTFLAIGANERVKAMILQAEGKSFCAGADLNWMKRMATYSYDENLADANALATMLHTLYTLPKPTIARVQGAAFGGAVGLVACCDIAIGSKLSKFCLSEVKLGLIPATISPYVMEAMGTRNAKRYFMTAEVFSSHRARRLGLLDESVTEEELDSTIEGILDSLLANAPLAVAAAKSLVFDVKDQTIGAPLMQLTSNKIAEIRVSEEGQEGLTAFLEKRQPAWRVQTAKDAEVATSKDDK</sequence>
<dbReference type="PANTHER" id="PTHR42964:SF1">
    <property type="entry name" value="POLYKETIDE BIOSYNTHESIS ENOYL-COA HYDRATASE PKSH-RELATED"/>
    <property type="match status" value="1"/>
</dbReference>
<proteinExistence type="inferred from homology"/>
<dbReference type="InterPro" id="IPR014748">
    <property type="entry name" value="Enoyl-CoA_hydra_C"/>
</dbReference>
<dbReference type="CDD" id="cd06558">
    <property type="entry name" value="crotonase-like"/>
    <property type="match status" value="1"/>
</dbReference>
<dbReference type="Proteomes" id="UP001652504">
    <property type="component" value="Unassembled WGS sequence"/>
</dbReference>
<evidence type="ECO:0000313" key="3">
    <source>
        <dbReference type="Proteomes" id="UP001652504"/>
    </source>
</evidence>
<protein>
    <submittedName>
        <fullName evidence="2">Enoyl-CoA hydratase/isomerase family protein</fullName>
    </submittedName>
</protein>
<dbReference type="Pfam" id="PF00378">
    <property type="entry name" value="ECH_1"/>
    <property type="match status" value="1"/>
</dbReference>
<evidence type="ECO:0000313" key="2">
    <source>
        <dbReference type="EMBL" id="MCV2885224.1"/>
    </source>
</evidence>
<gene>
    <name evidence="2" type="ORF">OE749_11025</name>
</gene>
<dbReference type="InterPro" id="IPR051683">
    <property type="entry name" value="Enoyl-CoA_Hydratase/Isomerase"/>
</dbReference>
<reference evidence="2 3" key="1">
    <citation type="submission" date="2022-10" db="EMBL/GenBank/DDBJ databases">
        <title>Aestuariibacter sp. AA17 isolated from Montipora capitata coral fragment.</title>
        <authorList>
            <person name="Emsley S.A."/>
            <person name="Pfannmuller K.M."/>
            <person name="Loughran R.M."/>
            <person name="Shlafstein M."/>
            <person name="Papke E."/>
            <person name="Saw J.H."/>
            <person name="Ushijima B."/>
            <person name="Videau P."/>
        </authorList>
    </citation>
    <scope>NUCLEOTIDE SEQUENCE [LARGE SCALE GENOMIC DNA]</scope>
    <source>
        <strain evidence="2 3">AA17</strain>
    </source>
</reference>
<keyword evidence="3" id="KW-1185">Reference proteome</keyword>
<organism evidence="2 3">
    <name type="scientific">Fluctibacter corallii</name>
    <dbReference type="NCBI Taxonomy" id="2984329"/>
    <lineage>
        <taxon>Bacteria</taxon>
        <taxon>Pseudomonadati</taxon>
        <taxon>Pseudomonadota</taxon>
        <taxon>Gammaproteobacteria</taxon>
        <taxon>Alteromonadales</taxon>
        <taxon>Alteromonadaceae</taxon>
        <taxon>Fluctibacter</taxon>
    </lineage>
</organism>
<dbReference type="PANTHER" id="PTHR42964">
    <property type="entry name" value="ENOYL-COA HYDRATASE"/>
    <property type="match status" value="1"/>
</dbReference>
<comment type="caution">
    <text evidence="2">The sequence shown here is derived from an EMBL/GenBank/DDBJ whole genome shotgun (WGS) entry which is preliminary data.</text>
</comment>
<comment type="similarity">
    <text evidence="1">Belongs to the enoyl-CoA hydratase/isomerase family.</text>
</comment>
<dbReference type="EMBL" id="JAOWKX010000005">
    <property type="protein sequence ID" value="MCV2885224.1"/>
    <property type="molecule type" value="Genomic_DNA"/>
</dbReference>
<dbReference type="Gene3D" id="1.10.12.10">
    <property type="entry name" value="Lyase 2-enoyl-coa Hydratase, Chain A, domain 2"/>
    <property type="match status" value="1"/>
</dbReference>
<dbReference type="InterPro" id="IPR029045">
    <property type="entry name" value="ClpP/crotonase-like_dom_sf"/>
</dbReference>
<dbReference type="Gene3D" id="3.90.226.10">
    <property type="entry name" value="2-enoyl-CoA Hydratase, Chain A, domain 1"/>
    <property type="match status" value="1"/>
</dbReference>
<dbReference type="SUPFAM" id="SSF52096">
    <property type="entry name" value="ClpP/crotonase"/>
    <property type="match status" value="1"/>
</dbReference>
<dbReference type="RefSeq" id="WP_263712511.1">
    <property type="nucleotide sequence ID" value="NZ_JAOWKX010000005.1"/>
</dbReference>
<dbReference type="InterPro" id="IPR001753">
    <property type="entry name" value="Enoyl-CoA_hydra/iso"/>
</dbReference>
<accession>A0ABT3A968</accession>